<comment type="caution">
    <text evidence="1">The sequence shown here is derived from an EMBL/GenBank/DDBJ whole genome shotgun (WGS) entry which is preliminary data.</text>
</comment>
<name>A0ACC0D6B0_9PEZI</name>
<dbReference type="EMBL" id="MU394303">
    <property type="protein sequence ID" value="KAI6088103.1"/>
    <property type="molecule type" value="Genomic_DNA"/>
</dbReference>
<protein>
    <submittedName>
        <fullName evidence="1">Uncharacterized protein</fullName>
    </submittedName>
</protein>
<proteinExistence type="predicted"/>
<evidence type="ECO:0000313" key="2">
    <source>
        <dbReference type="Proteomes" id="UP001497680"/>
    </source>
</evidence>
<dbReference type="Proteomes" id="UP001497680">
    <property type="component" value="Unassembled WGS sequence"/>
</dbReference>
<reference evidence="1 2" key="1">
    <citation type="journal article" date="2022" name="New Phytol.">
        <title>Ecological generalism drives hyperdiversity of secondary metabolite gene clusters in xylarialean endophytes.</title>
        <authorList>
            <person name="Franco M.E.E."/>
            <person name="Wisecaver J.H."/>
            <person name="Arnold A.E."/>
            <person name="Ju Y.M."/>
            <person name="Slot J.C."/>
            <person name="Ahrendt S."/>
            <person name="Moore L.P."/>
            <person name="Eastman K.E."/>
            <person name="Scott K."/>
            <person name="Konkel Z."/>
            <person name="Mondo S.J."/>
            <person name="Kuo A."/>
            <person name="Hayes R.D."/>
            <person name="Haridas S."/>
            <person name="Andreopoulos B."/>
            <person name="Riley R."/>
            <person name="LaButti K."/>
            <person name="Pangilinan J."/>
            <person name="Lipzen A."/>
            <person name="Amirebrahimi M."/>
            <person name="Yan J."/>
            <person name="Adam C."/>
            <person name="Keymanesh K."/>
            <person name="Ng V."/>
            <person name="Louie K."/>
            <person name="Northen T."/>
            <person name="Drula E."/>
            <person name="Henrissat B."/>
            <person name="Hsieh H.M."/>
            <person name="Youens-Clark K."/>
            <person name="Lutzoni F."/>
            <person name="Miadlikowska J."/>
            <person name="Eastwood D.C."/>
            <person name="Hamelin R.C."/>
            <person name="Grigoriev I.V."/>
            <person name="U'Ren J.M."/>
        </authorList>
    </citation>
    <scope>NUCLEOTIDE SEQUENCE [LARGE SCALE GENOMIC DNA]</scope>
    <source>
        <strain evidence="1 2">ER1909</strain>
    </source>
</reference>
<evidence type="ECO:0000313" key="1">
    <source>
        <dbReference type="EMBL" id="KAI6088103.1"/>
    </source>
</evidence>
<accession>A0ACC0D6B0</accession>
<keyword evidence="2" id="KW-1185">Reference proteome</keyword>
<sequence length="371" mass="41651">MATYTKRISDAISRRDVHEVETLLEENHLNVIADRGGLLYTCEPDEYFNLLGLNNLDESGLTLLHHAVDSQIYELVELFFLGYGVKVDARSNTGLTPLHHAILGGDCTIVYLLLYHAADPRAEDAYGSIPFHYAADGGSRTIAHLLLKFGANIPDIPDKDEEKLAFIEDVECSSLLQCRIIDDAENATKPFFPIIINGNRLDDSISPREGFPDTNYIVVQALRPVYFLIQECFEGMNLVICWRVSESTFVCCYQKAREHRLRLEEIGMADPIIYVDVYREELKVEPSLKGLSTNVEVDIVIFPGVDLTSEDLRARIAEKSGLSLQDIVFDGKKVRLTVPGPRISQIATIDEVGSIRKPVDDENWNEANLVH</sequence>
<gene>
    <name evidence="1" type="ORF">F4821DRAFT_95296</name>
</gene>
<organism evidence="1 2">
    <name type="scientific">Hypoxylon rubiginosum</name>
    <dbReference type="NCBI Taxonomy" id="110542"/>
    <lineage>
        <taxon>Eukaryota</taxon>
        <taxon>Fungi</taxon>
        <taxon>Dikarya</taxon>
        <taxon>Ascomycota</taxon>
        <taxon>Pezizomycotina</taxon>
        <taxon>Sordariomycetes</taxon>
        <taxon>Xylariomycetidae</taxon>
        <taxon>Xylariales</taxon>
        <taxon>Hypoxylaceae</taxon>
        <taxon>Hypoxylon</taxon>
    </lineage>
</organism>